<keyword evidence="11" id="KW-1185">Reference proteome</keyword>
<evidence type="ECO:0000256" key="7">
    <source>
        <dbReference type="ARBA" id="ARBA00025911"/>
    </source>
</evidence>
<sequence>MSDGNYGQDNQNFQHQTSVIPRTSNENLTQPPQVELVGRSIACTSNPYQDPYYGGMMAGYGPQPLVPHLLDVHYTRLPLALEMAQEPVYVNAKQYRGILRRRQSRAKAELEKKLITARKPYLHESRHQHAMRRARGSGGRFAKKFNTLKCTTKETGTASVSTSSSGSEPLHTTRQLKSGIVIRKQKGLKCTRRLKHEDTLIEVKETLRTINGEVSHLTQGFTKGTCYLVGPRDKQGVMGEELSLTQTGEQQRTEKGFSELFSVLYKD</sequence>
<dbReference type="GO" id="GO:0003700">
    <property type="term" value="F:DNA-binding transcription factor activity"/>
    <property type="evidence" value="ECO:0007669"/>
    <property type="project" value="UniProtKB-UniRule"/>
</dbReference>
<comment type="function">
    <text evidence="8">Component of the sequence-specific heterotrimeric transcription factor (NF-Y) which specifically recognizes a 5'-CCAAT-3' box motif found in the promoters of its target genes.</text>
</comment>
<evidence type="ECO:0000256" key="8">
    <source>
        <dbReference type="RuleBase" id="RU367155"/>
    </source>
</evidence>
<comment type="subcellular location">
    <subcellularLocation>
        <location evidence="1 8">Nucleus</location>
    </subcellularLocation>
</comment>
<protein>
    <recommendedName>
        <fullName evidence="8">Nuclear transcription factor Y subunit</fullName>
    </recommendedName>
</protein>
<dbReference type="Proteomes" id="UP000585474">
    <property type="component" value="Unassembled WGS sequence"/>
</dbReference>
<comment type="subunit">
    <text evidence="7">Heterotrimeric transcription factor composed of three components, NF-YA, NF-YB and NF-YC. NF-YB and NF-YC must interact and dimerize for NF-YA association and DNA binding.</text>
</comment>
<organism evidence="10 11">
    <name type="scientific">Actinidia rufa</name>
    <dbReference type="NCBI Taxonomy" id="165716"/>
    <lineage>
        <taxon>Eukaryota</taxon>
        <taxon>Viridiplantae</taxon>
        <taxon>Streptophyta</taxon>
        <taxon>Embryophyta</taxon>
        <taxon>Tracheophyta</taxon>
        <taxon>Spermatophyta</taxon>
        <taxon>Magnoliopsida</taxon>
        <taxon>eudicotyledons</taxon>
        <taxon>Gunneridae</taxon>
        <taxon>Pentapetalae</taxon>
        <taxon>asterids</taxon>
        <taxon>Ericales</taxon>
        <taxon>Actinidiaceae</taxon>
        <taxon>Actinidia</taxon>
    </lineage>
</organism>
<comment type="similarity">
    <text evidence="8">Belongs to the NFYA/HAP2 subunit family.</text>
</comment>
<feature type="compositionally biased region" description="Low complexity" evidence="9">
    <location>
        <begin position="155"/>
        <end position="167"/>
    </location>
</feature>
<feature type="region of interest" description="Disordered" evidence="9">
    <location>
        <begin position="1"/>
        <end position="29"/>
    </location>
</feature>
<dbReference type="SMART" id="SM00521">
    <property type="entry name" value="CBF"/>
    <property type="match status" value="1"/>
</dbReference>
<evidence type="ECO:0000256" key="3">
    <source>
        <dbReference type="ARBA" id="ARBA00023125"/>
    </source>
</evidence>
<dbReference type="GO" id="GO:0003677">
    <property type="term" value="F:DNA binding"/>
    <property type="evidence" value="ECO:0007669"/>
    <property type="project" value="UniProtKB-KW"/>
</dbReference>
<proteinExistence type="inferred from homology"/>
<keyword evidence="3 8" id="KW-0238">DNA-binding</keyword>
<evidence type="ECO:0000313" key="11">
    <source>
        <dbReference type="Proteomes" id="UP000585474"/>
    </source>
</evidence>
<evidence type="ECO:0000256" key="9">
    <source>
        <dbReference type="SAM" id="MobiDB-lite"/>
    </source>
</evidence>
<evidence type="ECO:0000256" key="5">
    <source>
        <dbReference type="ARBA" id="ARBA00023163"/>
    </source>
</evidence>
<keyword evidence="4" id="KW-0010">Activator</keyword>
<dbReference type="Pfam" id="PF02045">
    <property type="entry name" value="CBFB_NFYA"/>
    <property type="match status" value="1"/>
</dbReference>
<dbReference type="OrthoDB" id="1097733at2759"/>
<dbReference type="EMBL" id="BJWL01000023">
    <property type="protein sequence ID" value="GFZ13014.1"/>
    <property type="molecule type" value="Genomic_DNA"/>
</dbReference>
<keyword evidence="5 8" id="KW-0804">Transcription</keyword>
<keyword evidence="2 8" id="KW-0805">Transcription regulation</keyword>
<comment type="caution">
    <text evidence="10">The sequence shown here is derived from an EMBL/GenBank/DDBJ whole genome shotgun (WGS) entry which is preliminary data.</text>
</comment>
<name>A0A7J0GQV7_9ERIC</name>
<evidence type="ECO:0000256" key="6">
    <source>
        <dbReference type="ARBA" id="ARBA00023242"/>
    </source>
</evidence>
<dbReference type="InterPro" id="IPR018362">
    <property type="entry name" value="CCAAT-binding_factor_CS"/>
</dbReference>
<dbReference type="PANTHER" id="PTHR12632">
    <property type="entry name" value="TRANSCRIPTION FACTOR NF-Y ALPHA-RELATED"/>
    <property type="match status" value="1"/>
</dbReference>
<reference evidence="10 11" key="1">
    <citation type="submission" date="2019-07" db="EMBL/GenBank/DDBJ databases">
        <title>De Novo Assembly of kiwifruit Actinidia rufa.</title>
        <authorList>
            <person name="Sugita-Konishi S."/>
            <person name="Sato K."/>
            <person name="Mori E."/>
            <person name="Abe Y."/>
            <person name="Kisaki G."/>
            <person name="Hamano K."/>
            <person name="Suezawa K."/>
            <person name="Otani M."/>
            <person name="Fukuda T."/>
            <person name="Manabe T."/>
            <person name="Gomi K."/>
            <person name="Tabuchi M."/>
            <person name="Akimitsu K."/>
            <person name="Kataoka I."/>
        </authorList>
    </citation>
    <scope>NUCLEOTIDE SEQUENCE [LARGE SCALE GENOMIC DNA]</scope>
    <source>
        <strain evidence="11">cv. Fuchu</strain>
    </source>
</reference>
<dbReference type="PROSITE" id="PS51152">
    <property type="entry name" value="NFYA_HAP2_2"/>
    <property type="match status" value="1"/>
</dbReference>
<accession>A0A7J0GQV7</accession>
<gene>
    <name evidence="10" type="ORF">Acr_23g0013990</name>
</gene>
<feature type="region of interest" description="Disordered" evidence="9">
    <location>
        <begin position="153"/>
        <end position="175"/>
    </location>
</feature>
<evidence type="ECO:0000256" key="2">
    <source>
        <dbReference type="ARBA" id="ARBA00023015"/>
    </source>
</evidence>
<evidence type="ECO:0000313" key="10">
    <source>
        <dbReference type="EMBL" id="GFZ13014.1"/>
    </source>
</evidence>
<dbReference type="Gene3D" id="6.10.250.2430">
    <property type="match status" value="1"/>
</dbReference>
<dbReference type="AlphaFoldDB" id="A0A7J0GQV7"/>
<evidence type="ECO:0000256" key="4">
    <source>
        <dbReference type="ARBA" id="ARBA00023159"/>
    </source>
</evidence>
<dbReference type="PRINTS" id="PR00616">
    <property type="entry name" value="CCAATSUBUNTB"/>
</dbReference>
<keyword evidence="6 8" id="KW-0539">Nucleus</keyword>
<dbReference type="PROSITE" id="PS00686">
    <property type="entry name" value="NFYA_HAP2_1"/>
    <property type="match status" value="1"/>
</dbReference>
<evidence type="ECO:0000256" key="1">
    <source>
        <dbReference type="ARBA" id="ARBA00004123"/>
    </source>
</evidence>
<dbReference type="GO" id="GO:0016602">
    <property type="term" value="C:CCAAT-binding factor complex"/>
    <property type="evidence" value="ECO:0007669"/>
    <property type="project" value="InterPro"/>
</dbReference>
<dbReference type="InterPro" id="IPR001289">
    <property type="entry name" value="NFYA"/>
</dbReference>